<keyword evidence="2" id="KW-0808">Transferase</keyword>
<evidence type="ECO:0000313" key="5">
    <source>
        <dbReference type="EMBL" id="CAE6909958.1"/>
    </source>
</evidence>
<dbReference type="PANTHER" id="PTHR31121:SF6">
    <property type="entry name" value="ALPHA-1,2 MANNOSYLTRANSFERASE KTR1"/>
    <property type="match status" value="1"/>
</dbReference>
<dbReference type="GO" id="GO:0006487">
    <property type="term" value="P:protein N-linked glycosylation"/>
    <property type="evidence" value="ECO:0007669"/>
    <property type="project" value="TreeGrafter"/>
</dbReference>
<feature type="region of interest" description="Disordered" evidence="3">
    <location>
        <begin position="416"/>
        <end position="448"/>
    </location>
</feature>
<feature type="compositionally biased region" description="Basic and acidic residues" evidence="3">
    <location>
        <begin position="420"/>
        <end position="430"/>
    </location>
</feature>
<dbReference type="Pfam" id="PF01793">
    <property type="entry name" value="Glyco_transf_15"/>
    <property type="match status" value="1"/>
</dbReference>
<dbReference type="GO" id="GO:0005794">
    <property type="term" value="C:Golgi apparatus"/>
    <property type="evidence" value="ECO:0007669"/>
    <property type="project" value="TreeGrafter"/>
</dbReference>
<name>A0A812G2D8_9DINO</name>
<dbReference type="GO" id="GO:0016020">
    <property type="term" value="C:membrane"/>
    <property type="evidence" value="ECO:0007669"/>
    <property type="project" value="InterPro"/>
</dbReference>
<keyword evidence="4" id="KW-0812">Transmembrane</keyword>
<dbReference type="Proteomes" id="UP000604046">
    <property type="component" value="Unassembled WGS sequence"/>
</dbReference>
<keyword evidence="6" id="KW-1185">Reference proteome</keyword>
<dbReference type="AlphaFoldDB" id="A0A812G2D8"/>
<sequence length="448" mass="51257">MVEAPRKSRVLWSGCLWAFLSAMTVFDTSGNAVGYPVFFGFVLTYMRERNGVIAGDWREALTTFLLIGAAVFAGVWIASIPSHMLPVRRSWKLVVQLQQLQSFSICLMLWLVTLFFRVYKRRSPWPALSLLRDLEQPAADEATPVSWRRALAGKLRGAVAYIHFLPEGMARFHDIDASLSSLQTYWFSREGGWPIIIFADNASAAQQAASFAESFPFLNITVEIINERDLTWPMSEHPSCSAGYRRAARFTAGPLWMHQALDAYSHVLLMDTEFVLSHPVPWDPLWYMFEQNADLGYWQTHYERTWNRTVYLTEVSKLFMRARNLTPQVPEFVSYWWDESEVPGGSFPVNIYGCLFGGSLSFFRSGLYQSYFEELDSWPGFDEYCWSPQSILAIAAAFFLNDNFITELWVYGRHQNSSKTPDDGWNDSKRGILPQSQRPAHLTSAGEP</sequence>
<feature type="transmembrane region" description="Helical" evidence="4">
    <location>
        <begin position="60"/>
        <end position="80"/>
    </location>
</feature>
<reference evidence="5" key="1">
    <citation type="submission" date="2021-02" db="EMBL/GenBank/DDBJ databases">
        <authorList>
            <person name="Dougan E. K."/>
            <person name="Rhodes N."/>
            <person name="Thang M."/>
            <person name="Chan C."/>
        </authorList>
    </citation>
    <scope>NUCLEOTIDE SEQUENCE</scope>
</reference>
<dbReference type="InterPro" id="IPR029044">
    <property type="entry name" value="Nucleotide-diphossugar_trans"/>
</dbReference>
<evidence type="ECO:0000256" key="4">
    <source>
        <dbReference type="SAM" id="Phobius"/>
    </source>
</evidence>
<gene>
    <name evidence="5" type="primary">KTR3</name>
    <name evidence="5" type="ORF">SNAT2548_LOCUS74</name>
</gene>
<dbReference type="GO" id="GO:0000026">
    <property type="term" value="F:alpha-1,2-mannosyltransferase activity"/>
    <property type="evidence" value="ECO:0007669"/>
    <property type="project" value="TreeGrafter"/>
</dbReference>
<proteinExistence type="inferred from homology"/>
<dbReference type="PANTHER" id="PTHR31121">
    <property type="entry name" value="ALPHA-1,2 MANNOSYLTRANSFERASE KTR1"/>
    <property type="match status" value="1"/>
</dbReference>
<comment type="caution">
    <text evidence="5">The sequence shown here is derived from an EMBL/GenBank/DDBJ whole genome shotgun (WGS) entry which is preliminary data.</text>
</comment>
<evidence type="ECO:0000256" key="2">
    <source>
        <dbReference type="ARBA" id="ARBA00022679"/>
    </source>
</evidence>
<organism evidence="5 6">
    <name type="scientific">Symbiodinium natans</name>
    <dbReference type="NCBI Taxonomy" id="878477"/>
    <lineage>
        <taxon>Eukaryota</taxon>
        <taxon>Sar</taxon>
        <taxon>Alveolata</taxon>
        <taxon>Dinophyceae</taxon>
        <taxon>Suessiales</taxon>
        <taxon>Symbiodiniaceae</taxon>
        <taxon>Symbiodinium</taxon>
    </lineage>
</organism>
<dbReference type="GO" id="GO:0000032">
    <property type="term" value="P:cell wall mannoprotein biosynthetic process"/>
    <property type="evidence" value="ECO:0007669"/>
    <property type="project" value="TreeGrafter"/>
</dbReference>
<dbReference type="SUPFAM" id="SSF53448">
    <property type="entry name" value="Nucleotide-diphospho-sugar transferases"/>
    <property type="match status" value="1"/>
</dbReference>
<feature type="transmembrane region" description="Helical" evidence="4">
    <location>
        <begin position="100"/>
        <end position="119"/>
    </location>
</feature>
<evidence type="ECO:0000256" key="1">
    <source>
        <dbReference type="ARBA" id="ARBA00007677"/>
    </source>
</evidence>
<evidence type="ECO:0000313" key="6">
    <source>
        <dbReference type="Proteomes" id="UP000604046"/>
    </source>
</evidence>
<keyword evidence="4" id="KW-1133">Transmembrane helix</keyword>
<keyword evidence="4" id="KW-0472">Membrane</keyword>
<dbReference type="EMBL" id="CAJNDS010000001">
    <property type="protein sequence ID" value="CAE6909958.1"/>
    <property type="molecule type" value="Genomic_DNA"/>
</dbReference>
<dbReference type="InterPro" id="IPR002685">
    <property type="entry name" value="Glyco_trans_15"/>
</dbReference>
<evidence type="ECO:0000256" key="3">
    <source>
        <dbReference type="SAM" id="MobiDB-lite"/>
    </source>
</evidence>
<protein>
    <submittedName>
        <fullName evidence="5">KTR3 protein</fullName>
    </submittedName>
</protein>
<dbReference type="Gene3D" id="3.90.550.10">
    <property type="entry name" value="Spore Coat Polysaccharide Biosynthesis Protein SpsA, Chain A"/>
    <property type="match status" value="1"/>
</dbReference>
<accession>A0A812G2D8</accession>
<comment type="similarity">
    <text evidence="1">Belongs to the glycosyltransferase 15 family.</text>
</comment>
<dbReference type="OrthoDB" id="439943at2759"/>